<reference evidence="5" key="1">
    <citation type="journal article" date="2022" name="Plant J.">
        <title>Strategies of tolerance reflected in two North American maple genomes.</title>
        <authorList>
            <person name="McEvoy S.L."/>
            <person name="Sezen U.U."/>
            <person name="Trouern-Trend A."/>
            <person name="McMahon S.M."/>
            <person name="Schaberg P.G."/>
            <person name="Yang J."/>
            <person name="Wegrzyn J.L."/>
            <person name="Swenson N.G."/>
        </authorList>
    </citation>
    <scope>NUCLEOTIDE SEQUENCE</scope>
    <source>
        <strain evidence="5">NS2018</strain>
    </source>
</reference>
<dbReference type="EMBL" id="JAUESC010000382">
    <property type="protein sequence ID" value="KAK0586389.1"/>
    <property type="molecule type" value="Genomic_DNA"/>
</dbReference>
<evidence type="ECO:0000313" key="5">
    <source>
        <dbReference type="EMBL" id="KAK0586389.1"/>
    </source>
</evidence>
<sequence length="221" mass="24124">MAGLSVAAQTKMMQESTSKTLRITNGPGSPPLRGPLLKGPDVEERLAPSDPNRERVKGQQDQGLPTNEAPGIMNMKDTVEITKSSSSQPVPPDMIISPKKKVNRKWKRSTREGQTQLITGLVSSPIQRVLAAGKAGKKSAICNSSSPRGPKIARRIGKIKNAYDAIDTGGNITIKWDVMSWTLDGYVGVVTIYNFQKHHQIKALVGDWGGHGRKRKSFEAW</sequence>
<accession>A0AA39VIF5</accession>
<dbReference type="PANTHER" id="PTHR31673:SF61">
    <property type="entry name" value="PROTEIN COBRA"/>
    <property type="match status" value="1"/>
</dbReference>
<evidence type="ECO:0000256" key="4">
    <source>
        <dbReference type="SAM" id="MobiDB-lite"/>
    </source>
</evidence>
<protein>
    <submittedName>
        <fullName evidence="5">Uncharacterized protein</fullName>
    </submittedName>
</protein>
<keyword evidence="3" id="KW-0325">Glycoprotein</keyword>
<evidence type="ECO:0000313" key="6">
    <source>
        <dbReference type="Proteomes" id="UP001168877"/>
    </source>
</evidence>
<feature type="compositionally biased region" description="Polar residues" evidence="4">
    <location>
        <begin position="7"/>
        <end position="23"/>
    </location>
</feature>
<keyword evidence="6" id="KW-1185">Reference proteome</keyword>
<dbReference type="InterPro" id="IPR006918">
    <property type="entry name" value="COBRA_pln"/>
</dbReference>
<comment type="similarity">
    <text evidence="1">Belongs to the COBRA family.</text>
</comment>
<evidence type="ECO:0000256" key="1">
    <source>
        <dbReference type="ARBA" id="ARBA00005507"/>
    </source>
</evidence>
<evidence type="ECO:0000256" key="3">
    <source>
        <dbReference type="ARBA" id="ARBA00023180"/>
    </source>
</evidence>
<feature type="region of interest" description="Disordered" evidence="4">
    <location>
        <begin position="1"/>
        <end position="111"/>
    </location>
</feature>
<organism evidence="5 6">
    <name type="scientific">Acer saccharum</name>
    <name type="common">Sugar maple</name>
    <dbReference type="NCBI Taxonomy" id="4024"/>
    <lineage>
        <taxon>Eukaryota</taxon>
        <taxon>Viridiplantae</taxon>
        <taxon>Streptophyta</taxon>
        <taxon>Embryophyta</taxon>
        <taxon>Tracheophyta</taxon>
        <taxon>Spermatophyta</taxon>
        <taxon>Magnoliopsida</taxon>
        <taxon>eudicotyledons</taxon>
        <taxon>Gunneridae</taxon>
        <taxon>Pentapetalae</taxon>
        <taxon>rosids</taxon>
        <taxon>malvids</taxon>
        <taxon>Sapindales</taxon>
        <taxon>Sapindaceae</taxon>
        <taxon>Hippocastanoideae</taxon>
        <taxon>Acereae</taxon>
        <taxon>Acer</taxon>
    </lineage>
</organism>
<dbReference type="PANTHER" id="PTHR31673">
    <property type="entry name" value="PROTEIN COBRA"/>
    <property type="match status" value="1"/>
</dbReference>
<dbReference type="GO" id="GO:0005886">
    <property type="term" value="C:plasma membrane"/>
    <property type="evidence" value="ECO:0007669"/>
    <property type="project" value="TreeGrafter"/>
</dbReference>
<feature type="compositionally biased region" description="Basic and acidic residues" evidence="4">
    <location>
        <begin position="40"/>
        <end position="58"/>
    </location>
</feature>
<dbReference type="Proteomes" id="UP001168877">
    <property type="component" value="Unassembled WGS sequence"/>
</dbReference>
<feature type="compositionally biased region" description="Basic residues" evidence="4">
    <location>
        <begin position="98"/>
        <end position="108"/>
    </location>
</feature>
<dbReference type="GO" id="GO:0052324">
    <property type="term" value="P:plant-type cell wall cellulose biosynthetic process"/>
    <property type="evidence" value="ECO:0007669"/>
    <property type="project" value="TreeGrafter"/>
</dbReference>
<proteinExistence type="inferred from homology"/>
<name>A0AA39VIF5_ACESA</name>
<gene>
    <name evidence="5" type="ORF">LWI29_006161</name>
</gene>
<dbReference type="GO" id="GO:0010215">
    <property type="term" value="P:cellulose microfibril organization"/>
    <property type="evidence" value="ECO:0007669"/>
    <property type="project" value="InterPro"/>
</dbReference>
<reference evidence="5" key="2">
    <citation type="submission" date="2023-06" db="EMBL/GenBank/DDBJ databases">
        <authorList>
            <person name="Swenson N.G."/>
            <person name="Wegrzyn J.L."/>
            <person name="Mcevoy S.L."/>
        </authorList>
    </citation>
    <scope>NUCLEOTIDE SEQUENCE</scope>
    <source>
        <strain evidence="5">NS2018</strain>
        <tissue evidence="5">Leaf</tissue>
    </source>
</reference>
<keyword evidence="2" id="KW-0732">Signal</keyword>
<dbReference type="AlphaFoldDB" id="A0AA39VIF5"/>
<evidence type="ECO:0000256" key="2">
    <source>
        <dbReference type="ARBA" id="ARBA00022729"/>
    </source>
</evidence>
<comment type="caution">
    <text evidence="5">The sequence shown here is derived from an EMBL/GenBank/DDBJ whole genome shotgun (WGS) entry which is preliminary data.</text>
</comment>